<dbReference type="GO" id="GO:0001836">
    <property type="term" value="P:release of cytochrome c from mitochondria"/>
    <property type="evidence" value="ECO:0007669"/>
    <property type="project" value="TreeGrafter"/>
</dbReference>
<sequence>MNQDRRFSYFVGQRKDADTNDKSIILGLIRRNKPAEEDIVSQARILCTEFVTTRLNRASQLNAKQQYEASKFIPSDTLKEIEFLAGKLEKYYGQLFNDVSEQLGIPFTSESAVRETFRNVAENLFKERKSVTWAKVIALFCLSGSFACDCSRQNRSEFVPVIIDSFTEFVKDSLLDWIKRRGGWVDVATVYRTTSDANKLWLTSVFGALVGFIYTMFWTVNMN</sequence>
<keyword evidence="10" id="KW-1185">Reference proteome</keyword>
<dbReference type="OrthoDB" id="5947850at2759"/>
<dbReference type="EMBL" id="CAJFCJ010000028">
    <property type="protein sequence ID" value="CAD5125586.1"/>
    <property type="molecule type" value="Genomic_DNA"/>
</dbReference>
<feature type="transmembrane region" description="Helical" evidence="7">
    <location>
        <begin position="200"/>
        <end position="220"/>
    </location>
</feature>
<dbReference type="InterPro" id="IPR036834">
    <property type="entry name" value="Bcl-2-like_sf"/>
</dbReference>
<keyword evidence="3 7" id="KW-0812">Transmembrane</keyword>
<protein>
    <submittedName>
        <fullName evidence="9">DgyrCDS13789</fullName>
    </submittedName>
</protein>
<dbReference type="AlphaFoldDB" id="A0A7I8WBP6"/>
<dbReference type="GO" id="GO:0051400">
    <property type="term" value="F:BH domain binding"/>
    <property type="evidence" value="ECO:0007669"/>
    <property type="project" value="TreeGrafter"/>
</dbReference>
<comment type="caution">
    <text evidence="9">The sequence shown here is derived from an EMBL/GenBank/DDBJ whole genome shotgun (WGS) entry which is preliminary data.</text>
</comment>
<dbReference type="CDD" id="cd06845">
    <property type="entry name" value="Bcl-2_like"/>
    <property type="match status" value="1"/>
</dbReference>
<gene>
    <name evidence="9" type="ORF">DGYR_LOCUS12937</name>
</gene>
<comment type="subcellular location">
    <subcellularLocation>
        <location evidence="1">Membrane</location>
        <topology evidence="1">Single-pass membrane protein</topology>
    </subcellularLocation>
</comment>
<dbReference type="InterPro" id="IPR046371">
    <property type="entry name" value="Bcl-2_BH1-3"/>
</dbReference>
<dbReference type="Pfam" id="PF00452">
    <property type="entry name" value="Bcl-2"/>
    <property type="match status" value="1"/>
</dbReference>
<keyword evidence="4" id="KW-0053">Apoptosis</keyword>
<name>A0A7I8WBP6_9ANNE</name>
<evidence type="ECO:0000256" key="5">
    <source>
        <dbReference type="ARBA" id="ARBA00022989"/>
    </source>
</evidence>
<organism evidence="9 10">
    <name type="scientific">Dimorphilus gyrociliatus</name>
    <dbReference type="NCBI Taxonomy" id="2664684"/>
    <lineage>
        <taxon>Eukaryota</taxon>
        <taxon>Metazoa</taxon>
        <taxon>Spiralia</taxon>
        <taxon>Lophotrochozoa</taxon>
        <taxon>Annelida</taxon>
        <taxon>Polychaeta</taxon>
        <taxon>Polychaeta incertae sedis</taxon>
        <taxon>Dinophilidae</taxon>
        <taxon>Dimorphilus</taxon>
    </lineage>
</organism>
<keyword evidence="6 7" id="KW-0472">Membrane</keyword>
<dbReference type="PROSITE" id="PS50062">
    <property type="entry name" value="BCL2_FAMILY"/>
    <property type="match status" value="1"/>
</dbReference>
<accession>A0A7I8WBP6</accession>
<evidence type="ECO:0000256" key="2">
    <source>
        <dbReference type="ARBA" id="ARBA00009458"/>
    </source>
</evidence>
<dbReference type="GO" id="GO:0005741">
    <property type="term" value="C:mitochondrial outer membrane"/>
    <property type="evidence" value="ECO:0007669"/>
    <property type="project" value="TreeGrafter"/>
</dbReference>
<dbReference type="GO" id="GO:0042981">
    <property type="term" value="P:regulation of apoptotic process"/>
    <property type="evidence" value="ECO:0007669"/>
    <property type="project" value="InterPro"/>
</dbReference>
<evidence type="ECO:0000256" key="6">
    <source>
        <dbReference type="ARBA" id="ARBA00023136"/>
    </source>
</evidence>
<reference evidence="9 10" key="1">
    <citation type="submission" date="2020-08" db="EMBL/GenBank/DDBJ databases">
        <authorList>
            <person name="Hejnol A."/>
        </authorList>
    </citation>
    <scope>NUCLEOTIDE SEQUENCE [LARGE SCALE GENOMIC DNA]</scope>
</reference>
<dbReference type="SMART" id="SM00337">
    <property type="entry name" value="BCL"/>
    <property type="match status" value="1"/>
</dbReference>
<dbReference type="Proteomes" id="UP000549394">
    <property type="component" value="Unassembled WGS sequence"/>
</dbReference>
<evidence type="ECO:0000256" key="1">
    <source>
        <dbReference type="ARBA" id="ARBA00004167"/>
    </source>
</evidence>
<comment type="similarity">
    <text evidence="2">Belongs to the Bcl-2 family.</text>
</comment>
<evidence type="ECO:0000256" key="3">
    <source>
        <dbReference type="ARBA" id="ARBA00022692"/>
    </source>
</evidence>
<dbReference type="InterPro" id="IPR002475">
    <property type="entry name" value="Bcl2-like"/>
</dbReference>
<feature type="domain" description="Bcl-2 Bcl-2 homology region 1-3" evidence="8">
    <location>
        <begin position="81"/>
        <end position="184"/>
    </location>
</feature>
<proteinExistence type="inferred from homology"/>
<evidence type="ECO:0000313" key="9">
    <source>
        <dbReference type="EMBL" id="CAD5125586.1"/>
    </source>
</evidence>
<dbReference type="GO" id="GO:0008630">
    <property type="term" value="P:intrinsic apoptotic signaling pathway in response to DNA damage"/>
    <property type="evidence" value="ECO:0007669"/>
    <property type="project" value="TreeGrafter"/>
</dbReference>
<evidence type="ECO:0000256" key="7">
    <source>
        <dbReference type="SAM" id="Phobius"/>
    </source>
</evidence>
<dbReference type="InterPro" id="IPR026298">
    <property type="entry name" value="Bcl-2_fam"/>
</dbReference>
<evidence type="ECO:0000313" key="10">
    <source>
        <dbReference type="Proteomes" id="UP000549394"/>
    </source>
</evidence>
<dbReference type="SUPFAM" id="SSF56854">
    <property type="entry name" value="Bcl-2 inhibitors of programmed cell death"/>
    <property type="match status" value="1"/>
</dbReference>
<dbReference type="Gene3D" id="1.10.437.10">
    <property type="entry name" value="Blc2-like"/>
    <property type="match status" value="1"/>
</dbReference>
<keyword evidence="5 7" id="KW-1133">Transmembrane helix</keyword>
<evidence type="ECO:0000256" key="4">
    <source>
        <dbReference type="ARBA" id="ARBA00022703"/>
    </source>
</evidence>
<evidence type="ECO:0000259" key="8">
    <source>
        <dbReference type="SMART" id="SM00337"/>
    </source>
</evidence>
<dbReference type="PANTHER" id="PTHR11256:SF48">
    <property type="entry name" value="BCL-2-RELATED OVARIAN KILLER PROTEIN"/>
    <property type="match status" value="1"/>
</dbReference>
<dbReference type="GO" id="GO:0097192">
    <property type="term" value="P:extrinsic apoptotic signaling pathway in absence of ligand"/>
    <property type="evidence" value="ECO:0007669"/>
    <property type="project" value="TreeGrafter"/>
</dbReference>
<dbReference type="PANTHER" id="PTHR11256">
    <property type="entry name" value="BCL-2 RELATED"/>
    <property type="match status" value="1"/>
</dbReference>